<dbReference type="SUPFAM" id="SSF52833">
    <property type="entry name" value="Thioredoxin-like"/>
    <property type="match status" value="1"/>
</dbReference>
<dbReference type="Gene3D" id="3.30.1060.10">
    <property type="entry name" value="Peptide methionine sulphoxide reductase MsrA"/>
    <property type="match status" value="1"/>
</dbReference>
<dbReference type="HAMAP" id="MF_01401">
    <property type="entry name" value="MsrA"/>
    <property type="match status" value="1"/>
</dbReference>
<organism evidence="8 9">
    <name type="scientific">Candidatus Thiodiazotropha taylori</name>
    <dbReference type="NCBI Taxonomy" id="2792791"/>
    <lineage>
        <taxon>Bacteria</taxon>
        <taxon>Pseudomonadati</taxon>
        <taxon>Pseudomonadota</taxon>
        <taxon>Gammaproteobacteria</taxon>
        <taxon>Chromatiales</taxon>
        <taxon>Sedimenticolaceae</taxon>
        <taxon>Candidatus Thiodiazotropha</taxon>
    </lineage>
</organism>
<dbReference type="InterPro" id="IPR050162">
    <property type="entry name" value="MsrA_MetSO_reductase"/>
</dbReference>
<comment type="catalytic activity">
    <reaction evidence="3 5">
        <text>L-methionyl-[protein] + [thioredoxin]-disulfide + H2O = L-methionyl-(S)-S-oxide-[protein] + [thioredoxin]-dithiol</text>
        <dbReference type="Rhea" id="RHEA:14217"/>
        <dbReference type="Rhea" id="RHEA-COMP:10698"/>
        <dbReference type="Rhea" id="RHEA-COMP:10700"/>
        <dbReference type="Rhea" id="RHEA-COMP:12313"/>
        <dbReference type="Rhea" id="RHEA-COMP:12315"/>
        <dbReference type="ChEBI" id="CHEBI:15377"/>
        <dbReference type="ChEBI" id="CHEBI:16044"/>
        <dbReference type="ChEBI" id="CHEBI:29950"/>
        <dbReference type="ChEBI" id="CHEBI:44120"/>
        <dbReference type="ChEBI" id="CHEBI:50058"/>
        <dbReference type="EC" id="1.8.4.11"/>
    </reaction>
</comment>
<keyword evidence="6" id="KW-0732">Signal</keyword>
<dbReference type="PANTHER" id="PTHR42799:SF2">
    <property type="entry name" value="MITOCHONDRIAL PEPTIDE METHIONINE SULFOXIDE REDUCTASE"/>
    <property type="match status" value="1"/>
</dbReference>
<comment type="similarity">
    <text evidence="1 5">Belongs to the MsrA Met sulfoxide reductase family.</text>
</comment>
<dbReference type="SUPFAM" id="SSF55068">
    <property type="entry name" value="Peptide methionine sulfoxide reductase"/>
    <property type="match status" value="1"/>
</dbReference>
<dbReference type="InterPro" id="IPR036249">
    <property type="entry name" value="Thioredoxin-like_sf"/>
</dbReference>
<name>A0A9E4T555_9GAMM</name>
<dbReference type="GO" id="GO:0008113">
    <property type="term" value="F:peptide-methionine (S)-S-oxide reductase activity"/>
    <property type="evidence" value="ECO:0007669"/>
    <property type="project" value="UniProtKB-UniRule"/>
</dbReference>
<evidence type="ECO:0000259" key="7">
    <source>
        <dbReference type="Pfam" id="PF01625"/>
    </source>
</evidence>
<dbReference type="GO" id="GO:0005737">
    <property type="term" value="C:cytoplasm"/>
    <property type="evidence" value="ECO:0007669"/>
    <property type="project" value="TreeGrafter"/>
</dbReference>
<keyword evidence="2 5" id="KW-0560">Oxidoreductase</keyword>
<dbReference type="Gene3D" id="3.40.30.10">
    <property type="entry name" value="Glutaredoxin"/>
    <property type="match status" value="1"/>
</dbReference>
<evidence type="ECO:0000256" key="3">
    <source>
        <dbReference type="ARBA" id="ARBA00047806"/>
    </source>
</evidence>
<dbReference type="InterPro" id="IPR002569">
    <property type="entry name" value="Met_Sox_Rdtase_MsrA_dom"/>
</dbReference>
<reference evidence="8" key="1">
    <citation type="journal article" date="2021" name="Proc. Natl. Acad. Sci. U.S.A.">
        <title>Global biogeography of chemosynthetic symbionts reveals both localized and globally distributed symbiont groups. .</title>
        <authorList>
            <person name="Osvatic J.T."/>
            <person name="Wilkins L.G.E."/>
            <person name="Leibrecht L."/>
            <person name="Leray M."/>
            <person name="Zauner S."/>
            <person name="Polzin J."/>
            <person name="Camacho Y."/>
            <person name="Gros O."/>
            <person name="van Gils J.A."/>
            <person name="Eisen J.A."/>
            <person name="Petersen J.M."/>
            <person name="Yuen B."/>
        </authorList>
    </citation>
    <scope>NUCLEOTIDE SEQUENCE</scope>
    <source>
        <strain evidence="8">MAGclacostrist064TRANS</strain>
    </source>
</reference>
<sequence length="331" mass="36920">MKIRCKAVMTLALLVLAPFQITQANSQQDHLDTIILGMGCFWGAEKRMSALPGVVDVESGYANGEIEASYRKILSHESLRKLGLSEKRNHTEVVKVTFDTNTTSLEAVLIGFWQNHDPTQGDRQGNDVGSNYRSAIYTHSDEQTTTAIQTRDIYQLALLANEFGRITTEIAPLTNYTAAETYHQDYLVKNPNGYCGLGGTGVIYPGNQESHRLRATTTARLDGEKLDPQQQLVVFEAQGCHFCQHFKADIVDRWQAEVAIASTLSRQPPAGWTLQKSLIATPTIVLFEQGNEVSRFTGYNGDMNSFWQWFDSQRMRPETSNIATSMVSGRS</sequence>
<evidence type="ECO:0000256" key="5">
    <source>
        <dbReference type="HAMAP-Rule" id="MF_01401"/>
    </source>
</evidence>
<evidence type="ECO:0000256" key="1">
    <source>
        <dbReference type="ARBA" id="ARBA00005591"/>
    </source>
</evidence>
<evidence type="ECO:0000313" key="9">
    <source>
        <dbReference type="Proteomes" id="UP000886667"/>
    </source>
</evidence>
<feature type="domain" description="Peptide methionine sulphoxide reductase MsrA" evidence="7">
    <location>
        <begin position="33"/>
        <end position="195"/>
    </location>
</feature>
<dbReference type="InterPro" id="IPR036509">
    <property type="entry name" value="Met_Sox_Rdtase_MsrA_sf"/>
</dbReference>
<dbReference type="EC" id="1.8.4.11" evidence="5"/>
<comment type="function">
    <text evidence="5">Has an important function as a repair enzyme for proteins that have been inactivated by oxidation. Catalyzes the reversible oxidation-reduction of methionine sulfoxide in proteins to methionine.</text>
</comment>
<evidence type="ECO:0000256" key="4">
    <source>
        <dbReference type="ARBA" id="ARBA00048782"/>
    </source>
</evidence>
<feature type="chain" id="PRO_5039066930" description="Peptide methionine sulfoxide reductase MsrA" evidence="6">
    <location>
        <begin position="25"/>
        <end position="331"/>
    </location>
</feature>
<dbReference type="Proteomes" id="UP000886667">
    <property type="component" value="Unassembled WGS sequence"/>
</dbReference>
<dbReference type="EMBL" id="JAEPCM010000778">
    <property type="protein sequence ID" value="MCG7948765.1"/>
    <property type="molecule type" value="Genomic_DNA"/>
</dbReference>
<protein>
    <recommendedName>
        <fullName evidence="5">Peptide methionine sulfoxide reductase MsrA</fullName>
        <shortName evidence="5">Protein-methionine-S-oxide reductase</shortName>
        <ecNumber evidence="5">1.8.4.11</ecNumber>
    </recommendedName>
    <alternativeName>
        <fullName evidence="5">Peptide-methionine (S)-S-oxide reductase</fullName>
        <shortName evidence="5">Peptide Met(O) reductase</shortName>
    </alternativeName>
</protein>
<dbReference type="NCBIfam" id="TIGR00401">
    <property type="entry name" value="msrA"/>
    <property type="match status" value="1"/>
</dbReference>
<dbReference type="GO" id="GO:0034599">
    <property type="term" value="P:cellular response to oxidative stress"/>
    <property type="evidence" value="ECO:0007669"/>
    <property type="project" value="TreeGrafter"/>
</dbReference>
<accession>A0A9E4T555</accession>
<proteinExistence type="inferred from homology"/>
<gene>
    <name evidence="5 8" type="primary">msrA</name>
    <name evidence="8" type="ORF">JAZ07_20685</name>
</gene>
<feature type="active site" evidence="5">
    <location>
        <position position="40"/>
    </location>
</feature>
<evidence type="ECO:0000256" key="2">
    <source>
        <dbReference type="ARBA" id="ARBA00023002"/>
    </source>
</evidence>
<feature type="signal peptide" evidence="6">
    <location>
        <begin position="1"/>
        <end position="24"/>
    </location>
</feature>
<evidence type="ECO:0000256" key="6">
    <source>
        <dbReference type="SAM" id="SignalP"/>
    </source>
</evidence>
<evidence type="ECO:0000313" key="8">
    <source>
        <dbReference type="EMBL" id="MCG7948765.1"/>
    </source>
</evidence>
<comment type="catalytic activity">
    <reaction evidence="4 5">
        <text>[thioredoxin]-disulfide + L-methionine + H2O = L-methionine (S)-S-oxide + [thioredoxin]-dithiol</text>
        <dbReference type="Rhea" id="RHEA:19993"/>
        <dbReference type="Rhea" id="RHEA-COMP:10698"/>
        <dbReference type="Rhea" id="RHEA-COMP:10700"/>
        <dbReference type="ChEBI" id="CHEBI:15377"/>
        <dbReference type="ChEBI" id="CHEBI:29950"/>
        <dbReference type="ChEBI" id="CHEBI:50058"/>
        <dbReference type="ChEBI" id="CHEBI:57844"/>
        <dbReference type="ChEBI" id="CHEBI:58772"/>
        <dbReference type="EC" id="1.8.4.11"/>
    </reaction>
</comment>
<dbReference type="Pfam" id="PF01625">
    <property type="entry name" value="PMSR"/>
    <property type="match status" value="1"/>
</dbReference>
<dbReference type="AlphaFoldDB" id="A0A9E4T555"/>
<comment type="caution">
    <text evidence="8">The sequence shown here is derived from an EMBL/GenBank/DDBJ whole genome shotgun (WGS) entry which is preliminary data.</text>
</comment>
<dbReference type="PANTHER" id="PTHR42799">
    <property type="entry name" value="MITOCHONDRIAL PEPTIDE METHIONINE SULFOXIDE REDUCTASE"/>
    <property type="match status" value="1"/>
</dbReference>